<proteinExistence type="inferred from homology"/>
<dbReference type="SMART" id="SM00028">
    <property type="entry name" value="TPR"/>
    <property type="match status" value="6"/>
</dbReference>
<feature type="domain" description="O-GlcNAc transferase C-terminal" evidence="9">
    <location>
        <begin position="379"/>
        <end position="526"/>
    </location>
</feature>
<organism evidence="10 11">
    <name type="scientific">Floridaenema evergladense BLCC-F167</name>
    <dbReference type="NCBI Taxonomy" id="3153639"/>
    <lineage>
        <taxon>Bacteria</taxon>
        <taxon>Bacillati</taxon>
        <taxon>Cyanobacteriota</taxon>
        <taxon>Cyanophyceae</taxon>
        <taxon>Oscillatoriophycideae</taxon>
        <taxon>Aerosakkonematales</taxon>
        <taxon>Aerosakkonemataceae</taxon>
        <taxon>Floridanema</taxon>
        <taxon>Floridanema evergladense</taxon>
    </lineage>
</organism>
<dbReference type="Gene3D" id="3.40.50.2000">
    <property type="entry name" value="Glycogen Phosphorylase B"/>
    <property type="match status" value="1"/>
</dbReference>
<keyword evidence="5" id="KW-0808">Transferase</keyword>
<dbReference type="PROSITE" id="PS50005">
    <property type="entry name" value="TPR"/>
    <property type="match status" value="5"/>
</dbReference>
<dbReference type="InterPro" id="IPR051939">
    <property type="entry name" value="Glycosyltr_41/O-GlcNAc_trsf"/>
</dbReference>
<evidence type="ECO:0000256" key="6">
    <source>
        <dbReference type="ARBA" id="ARBA00022737"/>
    </source>
</evidence>
<evidence type="ECO:0000256" key="8">
    <source>
        <dbReference type="PROSITE-ProRule" id="PRU00339"/>
    </source>
</evidence>
<keyword evidence="6" id="KW-0677">Repeat</keyword>
<gene>
    <name evidence="10" type="ORF">ACE1CA_25655</name>
</gene>
<keyword evidence="11" id="KW-1185">Reference proteome</keyword>
<comment type="pathway">
    <text evidence="1">Protein modification; protein glycosylation.</text>
</comment>
<reference evidence="10 11" key="1">
    <citation type="submission" date="2024-09" db="EMBL/GenBank/DDBJ databases">
        <title>Floridaenema gen nov. (Aerosakkonemataceae, Aerosakkonematales ord. nov., Cyanobacteria) from benthic tropical and subtropical fresh waters, with the description of four new species.</title>
        <authorList>
            <person name="Moretto J.A."/>
            <person name="Berthold D.E."/>
            <person name="Lefler F.W."/>
            <person name="Huang I.-S."/>
            <person name="Laughinghouse H. IV."/>
        </authorList>
    </citation>
    <scope>NUCLEOTIDE SEQUENCE [LARGE SCALE GENOMIC DNA]</scope>
    <source>
        <strain evidence="10 11">BLCC-F167</strain>
    </source>
</reference>
<dbReference type="EMBL" id="JBHFNT010000227">
    <property type="protein sequence ID" value="MFB2837901.1"/>
    <property type="molecule type" value="Genomic_DNA"/>
</dbReference>
<keyword evidence="7 8" id="KW-0802">TPR repeat</keyword>
<evidence type="ECO:0000256" key="1">
    <source>
        <dbReference type="ARBA" id="ARBA00004922"/>
    </source>
</evidence>
<dbReference type="InterPro" id="IPR011990">
    <property type="entry name" value="TPR-like_helical_dom_sf"/>
</dbReference>
<dbReference type="PROSITE" id="PS50293">
    <property type="entry name" value="TPR_REGION"/>
    <property type="match status" value="2"/>
</dbReference>
<feature type="repeat" description="TPR" evidence="8">
    <location>
        <begin position="245"/>
        <end position="278"/>
    </location>
</feature>
<evidence type="ECO:0000313" key="10">
    <source>
        <dbReference type="EMBL" id="MFB2837901.1"/>
    </source>
</evidence>
<dbReference type="EC" id="2.4.1.255" evidence="3"/>
<evidence type="ECO:0000313" key="11">
    <source>
        <dbReference type="Proteomes" id="UP001576780"/>
    </source>
</evidence>
<comment type="similarity">
    <text evidence="2">Belongs to the glycosyltransferase 41 family. O-GlcNAc transferase subfamily.</text>
</comment>
<feature type="repeat" description="TPR" evidence="8">
    <location>
        <begin position="92"/>
        <end position="125"/>
    </location>
</feature>
<feature type="repeat" description="TPR" evidence="8">
    <location>
        <begin position="160"/>
        <end position="193"/>
    </location>
</feature>
<evidence type="ECO:0000256" key="7">
    <source>
        <dbReference type="ARBA" id="ARBA00022803"/>
    </source>
</evidence>
<evidence type="ECO:0000256" key="3">
    <source>
        <dbReference type="ARBA" id="ARBA00011970"/>
    </source>
</evidence>
<evidence type="ECO:0000256" key="2">
    <source>
        <dbReference type="ARBA" id="ARBA00005386"/>
    </source>
</evidence>
<evidence type="ECO:0000256" key="5">
    <source>
        <dbReference type="ARBA" id="ARBA00022679"/>
    </source>
</evidence>
<accession>A0ABV4WTA0</accession>
<name>A0ABV4WTA0_9CYAN</name>
<feature type="domain" description="O-GlcNAc transferase C-terminal" evidence="9">
    <location>
        <begin position="538"/>
        <end position="722"/>
    </location>
</feature>
<dbReference type="Gene3D" id="1.25.40.10">
    <property type="entry name" value="Tetratricopeptide repeat domain"/>
    <property type="match status" value="3"/>
</dbReference>
<dbReference type="PANTHER" id="PTHR44835">
    <property type="entry name" value="UDP-N-ACETYLGLUCOSAMINE--PEPTIDE N-ACETYLGLUCOSAMINYLTRANSFERASE SPINDLY-RELATED"/>
    <property type="match status" value="1"/>
</dbReference>
<protein>
    <recommendedName>
        <fullName evidence="3">protein O-GlcNAc transferase</fullName>
        <ecNumber evidence="3">2.4.1.255</ecNumber>
    </recommendedName>
</protein>
<dbReference type="InterPro" id="IPR019734">
    <property type="entry name" value="TPR_rpt"/>
</dbReference>
<dbReference type="InterPro" id="IPR029489">
    <property type="entry name" value="OGT/SEC/SPY_C"/>
</dbReference>
<dbReference type="SUPFAM" id="SSF48452">
    <property type="entry name" value="TPR-like"/>
    <property type="match status" value="2"/>
</dbReference>
<dbReference type="Pfam" id="PF13181">
    <property type="entry name" value="TPR_8"/>
    <property type="match status" value="1"/>
</dbReference>
<dbReference type="Pfam" id="PF13844">
    <property type="entry name" value="Glyco_transf_41"/>
    <property type="match status" value="2"/>
</dbReference>
<feature type="repeat" description="TPR" evidence="8">
    <location>
        <begin position="126"/>
        <end position="159"/>
    </location>
</feature>
<dbReference type="RefSeq" id="WP_413280239.1">
    <property type="nucleotide sequence ID" value="NZ_JBHFNT010000227.1"/>
</dbReference>
<keyword evidence="4" id="KW-0328">Glycosyltransferase</keyword>
<evidence type="ECO:0000259" key="9">
    <source>
        <dbReference type="Pfam" id="PF13844"/>
    </source>
</evidence>
<sequence length="744" mass="86293">MNRRDAENAERKEGGVDNSNRIIIDAILREASELYNAGYLLEAGEKYQEILQINGDCAEAWHGLGMVYFNQEKYQDALEIISQALSFDAVNPKLHYSLGLVLEKIGYLEEAIAAYQKVIELSPQWIEAYHSLAKLLTETGNFAQAEVIYLQTIELDKNDYLCYLYLGNLLMMQQQIERAINAYQTSLQFKPFDHLILHNLAIAFVAKNESAIASFYFGYAAYYQGDYQQAIIHFRNYLNTEIGEIYLFLHLSLALQECGKTQEAIQLINDALNLFPDNLTLKLENARILPILYKDRSEIQFYRQRFVQSLSELCQAINLVTIESKENSLQAISWRTNFYLQYQGYNDLELQKIYGNLVHQVMAANYPHWAKKLRILPLEKAEKIRIGYVSDSFHWHTVGTVFLDWIKNHQKRDFEVYCYYINNQIDQITEEYQKFSDRFHHIPHNLEATCQQITEDKLHILVFLDIGMTPKITQLATLRLAPIQCAAWGHPVTTGLPTIDYYLSADLLEPENAQEHYSEQLIRLPNIGISYSKPLISAITKTRADFQLREDAIIYLSCQSLFKYLPQYDYIFPTIAQNVGRSQFVFIAHPINEITEQFRQRIQQEFTKFDLNFDDYCLILPRQNQPDYRQLNLLADISLDTIGFTGFLTTLESIACNLPIVTCVGEFMRSRQTYGILKMLGITDTIANNSTEYIQIAVKLGCQSEWRQKIVEKIKHRQTSLYNDKTPIIALEEFYHSVHRSPTS</sequence>
<dbReference type="Proteomes" id="UP001576780">
    <property type="component" value="Unassembled WGS sequence"/>
</dbReference>
<dbReference type="PANTHER" id="PTHR44835:SF1">
    <property type="entry name" value="PROTEIN O-GLCNAC TRANSFERASE"/>
    <property type="match status" value="1"/>
</dbReference>
<dbReference type="Gene3D" id="3.40.50.11380">
    <property type="match status" value="1"/>
</dbReference>
<dbReference type="Pfam" id="PF13432">
    <property type="entry name" value="TPR_16"/>
    <property type="match status" value="1"/>
</dbReference>
<feature type="repeat" description="TPR" evidence="8">
    <location>
        <begin position="58"/>
        <end position="91"/>
    </location>
</feature>
<evidence type="ECO:0000256" key="4">
    <source>
        <dbReference type="ARBA" id="ARBA00022676"/>
    </source>
</evidence>
<comment type="caution">
    <text evidence="10">The sequence shown here is derived from an EMBL/GenBank/DDBJ whole genome shotgun (WGS) entry which is preliminary data.</text>
</comment>